<accession>A0A0F9T854</accession>
<dbReference type="AlphaFoldDB" id="A0A0F9T854"/>
<protein>
    <submittedName>
        <fullName evidence="2">Uncharacterized protein</fullName>
    </submittedName>
</protein>
<comment type="caution">
    <text evidence="2">The sequence shown here is derived from an EMBL/GenBank/DDBJ whole genome shotgun (WGS) entry which is preliminary data.</text>
</comment>
<gene>
    <name evidence="2" type="ORF">LCGC14_0381960</name>
</gene>
<proteinExistence type="predicted"/>
<name>A0A0F9T854_9ZZZZ</name>
<reference evidence="2" key="1">
    <citation type="journal article" date="2015" name="Nature">
        <title>Complex archaea that bridge the gap between prokaryotes and eukaryotes.</title>
        <authorList>
            <person name="Spang A."/>
            <person name="Saw J.H."/>
            <person name="Jorgensen S.L."/>
            <person name="Zaremba-Niedzwiedzka K."/>
            <person name="Martijn J."/>
            <person name="Lind A.E."/>
            <person name="van Eijk R."/>
            <person name="Schleper C."/>
            <person name="Guy L."/>
            <person name="Ettema T.J."/>
        </authorList>
    </citation>
    <scope>NUCLEOTIDE SEQUENCE</scope>
</reference>
<organism evidence="2">
    <name type="scientific">marine sediment metagenome</name>
    <dbReference type="NCBI Taxonomy" id="412755"/>
    <lineage>
        <taxon>unclassified sequences</taxon>
        <taxon>metagenomes</taxon>
        <taxon>ecological metagenomes</taxon>
    </lineage>
</organism>
<dbReference type="EMBL" id="LAZR01000312">
    <property type="protein sequence ID" value="KKN75344.1"/>
    <property type="molecule type" value="Genomic_DNA"/>
</dbReference>
<evidence type="ECO:0000256" key="1">
    <source>
        <dbReference type="SAM" id="MobiDB-lite"/>
    </source>
</evidence>
<feature type="region of interest" description="Disordered" evidence="1">
    <location>
        <begin position="90"/>
        <end position="124"/>
    </location>
</feature>
<feature type="compositionally biased region" description="Basic and acidic residues" evidence="1">
    <location>
        <begin position="97"/>
        <end position="107"/>
    </location>
</feature>
<sequence length="124" mass="13546">MLPEELVPGDIVIFTSRDRKGTERRGAIITSAREDGTFNYKGWSVGQGLMPTGQGLFNPETVGNHFGFTVDVEKVGYIAPKSFGSTSSLFRNPGFDLMHDPPRRSRDPGATTIHPDQNIPGIGR</sequence>
<evidence type="ECO:0000313" key="2">
    <source>
        <dbReference type="EMBL" id="KKN75344.1"/>
    </source>
</evidence>